<comment type="caution">
    <text evidence="2">The sequence shown here is derived from an EMBL/GenBank/DDBJ whole genome shotgun (WGS) entry which is preliminary data.</text>
</comment>
<dbReference type="EMBL" id="JARJCM010000006">
    <property type="protein sequence ID" value="KAJ7044720.1"/>
    <property type="molecule type" value="Genomic_DNA"/>
</dbReference>
<gene>
    <name evidence="2" type="ORF">C8F04DRAFT_595122</name>
</gene>
<proteinExistence type="predicted"/>
<dbReference type="AlphaFoldDB" id="A0AAD6XDW4"/>
<organism evidence="2 3">
    <name type="scientific">Mycena alexandri</name>
    <dbReference type="NCBI Taxonomy" id="1745969"/>
    <lineage>
        <taxon>Eukaryota</taxon>
        <taxon>Fungi</taxon>
        <taxon>Dikarya</taxon>
        <taxon>Basidiomycota</taxon>
        <taxon>Agaricomycotina</taxon>
        <taxon>Agaricomycetes</taxon>
        <taxon>Agaricomycetidae</taxon>
        <taxon>Agaricales</taxon>
        <taxon>Marasmiineae</taxon>
        <taxon>Mycenaceae</taxon>
        <taxon>Mycena</taxon>
    </lineage>
</organism>
<sequence length="222" mass="25032">MRKNLGISYPIMSTAFGSKARARSSMHRSQSSRGGRTLEGATRSSSSYAAANSLGCWRRTAECSSVRRSHSNTAWPMSWAILSCVEEGGMARRKWNAPNRGHTSTQPWHSRSTSLLWPLSSPLPPFAFIGYPVTAYSIAYDIYTLANERDSPLGWNAARDLETESGGHANLHGRMSSSSPLRFFLMRVYQARYELSIDRASVKRDYVYRARKELVERRNRSL</sequence>
<evidence type="ECO:0000313" key="2">
    <source>
        <dbReference type="EMBL" id="KAJ7044720.1"/>
    </source>
</evidence>
<evidence type="ECO:0000313" key="3">
    <source>
        <dbReference type="Proteomes" id="UP001218188"/>
    </source>
</evidence>
<keyword evidence="3" id="KW-1185">Reference proteome</keyword>
<protein>
    <submittedName>
        <fullName evidence="2">Uncharacterized protein</fullName>
    </submittedName>
</protein>
<feature type="region of interest" description="Disordered" evidence="1">
    <location>
        <begin position="20"/>
        <end position="44"/>
    </location>
</feature>
<evidence type="ECO:0000256" key="1">
    <source>
        <dbReference type="SAM" id="MobiDB-lite"/>
    </source>
</evidence>
<dbReference type="Proteomes" id="UP001218188">
    <property type="component" value="Unassembled WGS sequence"/>
</dbReference>
<accession>A0AAD6XDW4</accession>
<name>A0AAD6XDW4_9AGAR</name>
<reference evidence="2" key="1">
    <citation type="submission" date="2023-03" db="EMBL/GenBank/DDBJ databases">
        <title>Massive genome expansion in bonnet fungi (Mycena s.s.) driven by repeated elements and novel gene families across ecological guilds.</title>
        <authorList>
            <consortium name="Lawrence Berkeley National Laboratory"/>
            <person name="Harder C.B."/>
            <person name="Miyauchi S."/>
            <person name="Viragh M."/>
            <person name="Kuo A."/>
            <person name="Thoen E."/>
            <person name="Andreopoulos B."/>
            <person name="Lu D."/>
            <person name="Skrede I."/>
            <person name="Drula E."/>
            <person name="Henrissat B."/>
            <person name="Morin E."/>
            <person name="Kohler A."/>
            <person name="Barry K."/>
            <person name="LaButti K."/>
            <person name="Morin E."/>
            <person name="Salamov A."/>
            <person name="Lipzen A."/>
            <person name="Mereny Z."/>
            <person name="Hegedus B."/>
            <person name="Baldrian P."/>
            <person name="Stursova M."/>
            <person name="Weitz H."/>
            <person name="Taylor A."/>
            <person name="Grigoriev I.V."/>
            <person name="Nagy L.G."/>
            <person name="Martin F."/>
            <person name="Kauserud H."/>
        </authorList>
    </citation>
    <scope>NUCLEOTIDE SEQUENCE</scope>
    <source>
        <strain evidence="2">CBHHK200</strain>
    </source>
</reference>